<accession>A0ABR7SSR3</accession>
<dbReference type="InterPro" id="IPR014729">
    <property type="entry name" value="Rossmann-like_a/b/a_fold"/>
</dbReference>
<evidence type="ECO:0000313" key="4">
    <source>
        <dbReference type="Proteomes" id="UP000642284"/>
    </source>
</evidence>
<sequence length="532" mass="60885">MSTPLPLGIPSVRRLPFDGRSMDEVTTELTDEVRELYTADEVPWVIGYSGGKDSTAVLQLVWTALKALPADKLTKTVHVISTDTLVENPVVAAWVTTSLEAMEKAAAEQGLPIEPHRLTPEIKDTFWVNLIGRGYPAPRPKFRWCTERLKIKPSNSFIRSVVAAHGEAIMVLGIRKTESQARARAMEKHEKRRVRDRLSPNANLPNSLVYSPVEDWTNDDVWEYLMQKPNPWGYNNQDLLSMYQGASEDGECPLVVDSTTPSCGSSRFGCWTCTLVEQDKSMTAMIRNDEEKEWMLPLLELRDKLDSPFGFVEDKSDPDFQPGKKIPHPRPDRPARDFRRMNGQVNLFTRRSDGEDVVVHGPYLQKFRESWLKDLLDAQTWIRAHAPEHVRNIELITLDELHEIRRIWVFDKHEVEDSLPPIYKAATGDEFPGGPLDEQLVMGADEMELLKQVCEGDELHYDMVRELLSVERRYRTMTRRSGLFQALEAAVQKGFYEDRDDAFAFAQRKKQWREDVATNPTFDEETDIDAPA</sequence>
<dbReference type="PANTHER" id="PTHR43196:SF2">
    <property type="entry name" value="PHOSPHOADENOSINE PHOSPHOSULFATE REDUCTASE"/>
    <property type="match status" value="1"/>
</dbReference>
<dbReference type="SUPFAM" id="SSF52402">
    <property type="entry name" value="Adenine nucleotide alpha hydrolases-like"/>
    <property type="match status" value="1"/>
</dbReference>
<evidence type="ECO:0000256" key="1">
    <source>
        <dbReference type="SAM" id="MobiDB-lite"/>
    </source>
</evidence>
<dbReference type="NCBIfam" id="NF005316">
    <property type="entry name" value="PRK06850.1"/>
    <property type="match status" value="1"/>
</dbReference>
<organism evidence="3 4">
    <name type="scientific">Streptomyces polyasparticus</name>
    <dbReference type="NCBI Taxonomy" id="2767826"/>
    <lineage>
        <taxon>Bacteria</taxon>
        <taxon>Bacillati</taxon>
        <taxon>Actinomycetota</taxon>
        <taxon>Actinomycetes</taxon>
        <taxon>Kitasatosporales</taxon>
        <taxon>Streptomycetaceae</taxon>
        <taxon>Streptomyces</taxon>
    </lineage>
</organism>
<reference evidence="3 4" key="1">
    <citation type="submission" date="2020-08" db="EMBL/GenBank/DDBJ databases">
        <title>Genemic of Streptomyces polyaspartic.</title>
        <authorList>
            <person name="Liu W."/>
        </authorList>
    </citation>
    <scope>NUCLEOTIDE SEQUENCE [LARGE SCALE GENOMIC DNA]</scope>
    <source>
        <strain evidence="3 4">TRM66268-LWL</strain>
    </source>
</reference>
<protein>
    <submittedName>
        <fullName evidence="3">DNA phosphorothioation system sulfurtransferase DndC</fullName>
    </submittedName>
</protein>
<evidence type="ECO:0000259" key="2">
    <source>
        <dbReference type="Pfam" id="PF01507"/>
    </source>
</evidence>
<feature type="region of interest" description="Disordered" evidence="1">
    <location>
        <begin position="313"/>
        <end position="337"/>
    </location>
</feature>
<dbReference type="Gene3D" id="3.40.50.620">
    <property type="entry name" value="HUPs"/>
    <property type="match status" value="1"/>
</dbReference>
<dbReference type="NCBIfam" id="TIGR03183">
    <property type="entry name" value="DNA_S_dndC"/>
    <property type="match status" value="1"/>
</dbReference>
<dbReference type="InterPro" id="IPR017598">
    <property type="entry name" value="SulphurTrfase_DndC"/>
</dbReference>
<comment type="caution">
    <text evidence="3">The sequence shown here is derived from an EMBL/GenBank/DDBJ whole genome shotgun (WGS) entry which is preliminary data.</text>
</comment>
<dbReference type="InterPro" id="IPR050128">
    <property type="entry name" value="Sulfate_adenylyltrnsfr_sub2"/>
</dbReference>
<dbReference type="Proteomes" id="UP000642284">
    <property type="component" value="Unassembled WGS sequence"/>
</dbReference>
<gene>
    <name evidence="3" type="primary">dndC</name>
    <name evidence="3" type="ORF">H9Y04_35415</name>
</gene>
<proteinExistence type="predicted"/>
<dbReference type="InterPro" id="IPR002500">
    <property type="entry name" value="PAPS_reduct_dom"/>
</dbReference>
<dbReference type="PANTHER" id="PTHR43196">
    <property type="entry name" value="SULFATE ADENYLYLTRANSFERASE SUBUNIT 2"/>
    <property type="match status" value="1"/>
</dbReference>
<evidence type="ECO:0000313" key="3">
    <source>
        <dbReference type="EMBL" id="MBC9717834.1"/>
    </source>
</evidence>
<dbReference type="Pfam" id="PF01507">
    <property type="entry name" value="PAPS_reduct"/>
    <property type="match status" value="1"/>
</dbReference>
<dbReference type="EMBL" id="JACTVJ010000021">
    <property type="protein sequence ID" value="MBC9717834.1"/>
    <property type="molecule type" value="Genomic_DNA"/>
</dbReference>
<feature type="domain" description="Phosphoadenosine phosphosulphate reductase" evidence="2">
    <location>
        <begin position="45"/>
        <end position="228"/>
    </location>
</feature>
<name>A0ABR7SSR3_9ACTN</name>
<keyword evidence="4" id="KW-1185">Reference proteome</keyword>